<dbReference type="EMBL" id="QUMQ01000001">
    <property type="protein sequence ID" value="REF97411.1"/>
    <property type="molecule type" value="Genomic_DNA"/>
</dbReference>
<dbReference type="RefSeq" id="WP_203783579.1">
    <property type="nucleotide sequence ID" value="NZ_BONB01000014.1"/>
</dbReference>
<reference evidence="1 2" key="1">
    <citation type="submission" date="2018-08" db="EMBL/GenBank/DDBJ databases">
        <title>Sequencing the genomes of 1000 actinobacteria strains.</title>
        <authorList>
            <person name="Klenk H.-P."/>
        </authorList>
    </citation>
    <scope>NUCLEOTIDE SEQUENCE [LARGE SCALE GENOMIC DNA]</scope>
    <source>
        <strain evidence="1 2">DSM 44099</strain>
    </source>
</reference>
<name>A0A3D9ZJM8_9ACTN</name>
<proteinExistence type="predicted"/>
<comment type="caution">
    <text evidence="1">The sequence shown here is derived from an EMBL/GenBank/DDBJ whole genome shotgun (WGS) entry which is preliminary data.</text>
</comment>
<dbReference type="InterPro" id="IPR029063">
    <property type="entry name" value="SAM-dependent_MTases_sf"/>
</dbReference>
<dbReference type="Gene3D" id="3.40.50.150">
    <property type="entry name" value="Vaccinia Virus protein VP39"/>
    <property type="match status" value="1"/>
</dbReference>
<dbReference type="Proteomes" id="UP000256913">
    <property type="component" value="Unassembled WGS sequence"/>
</dbReference>
<evidence type="ECO:0000313" key="2">
    <source>
        <dbReference type="Proteomes" id="UP000256913"/>
    </source>
</evidence>
<gene>
    <name evidence="1" type="ORF">DFJ67_3409</name>
</gene>
<protein>
    <recommendedName>
        <fullName evidence="3">Methyltransferase family protein</fullName>
    </recommendedName>
</protein>
<evidence type="ECO:0008006" key="3">
    <source>
        <dbReference type="Google" id="ProtNLM"/>
    </source>
</evidence>
<dbReference type="AlphaFoldDB" id="A0A3D9ZJM8"/>
<evidence type="ECO:0000313" key="1">
    <source>
        <dbReference type="EMBL" id="REF97411.1"/>
    </source>
</evidence>
<sequence length="250" mass="26998">MRDYADVFQDAAAAARYDEEVYAPGGWAAAVDRRQRVRLRRWLRGAFPAGTRPVQHDFACGTGRVLTMFDGLVAGAHGYDTSATMLARARARPVPGELHLISEGGPAEPVASGSPVLVTLFRFLLNAPPEGRAAALAFAARALPDADAGYLLVENHGPSGSLRGLGRHRHRADRWFAELSHRRVADLLAGHGFRIVGRHGFGVAPAGSYRWGWSRPLARAVDALAGQIPHAAVATTVVYIARRFDSTYNL</sequence>
<organism evidence="1 2">
    <name type="scientific">Asanoa ferruginea</name>
    <dbReference type="NCBI Taxonomy" id="53367"/>
    <lineage>
        <taxon>Bacteria</taxon>
        <taxon>Bacillati</taxon>
        <taxon>Actinomycetota</taxon>
        <taxon>Actinomycetes</taxon>
        <taxon>Micromonosporales</taxon>
        <taxon>Micromonosporaceae</taxon>
        <taxon>Asanoa</taxon>
    </lineage>
</organism>
<keyword evidence="2" id="KW-1185">Reference proteome</keyword>
<accession>A0A3D9ZJM8</accession>
<dbReference type="SUPFAM" id="SSF53335">
    <property type="entry name" value="S-adenosyl-L-methionine-dependent methyltransferases"/>
    <property type="match status" value="1"/>
</dbReference>